<dbReference type="EMBL" id="JBJUIK010000001">
    <property type="protein sequence ID" value="KAL3537594.1"/>
    <property type="molecule type" value="Genomic_DNA"/>
</dbReference>
<name>A0ABD3B2A0_9GENT</name>
<accession>A0ABD3B2A0</accession>
<comment type="caution">
    <text evidence="1">The sequence shown here is derived from an EMBL/GenBank/DDBJ whole genome shotgun (WGS) entry which is preliminary data.</text>
</comment>
<keyword evidence="2" id="KW-1185">Reference proteome</keyword>
<evidence type="ECO:0000313" key="1">
    <source>
        <dbReference type="EMBL" id="KAL3537594.1"/>
    </source>
</evidence>
<proteinExistence type="predicted"/>
<reference evidence="1 2" key="1">
    <citation type="submission" date="2024-11" db="EMBL/GenBank/DDBJ databases">
        <title>A near-complete genome assembly of Cinchona calisaya.</title>
        <authorList>
            <person name="Lian D.C."/>
            <person name="Zhao X.W."/>
            <person name="Wei L."/>
        </authorList>
    </citation>
    <scope>NUCLEOTIDE SEQUENCE [LARGE SCALE GENOMIC DNA]</scope>
    <source>
        <tissue evidence="1">Nenye</tissue>
    </source>
</reference>
<organism evidence="1 2">
    <name type="scientific">Cinchona calisaya</name>
    <dbReference type="NCBI Taxonomy" id="153742"/>
    <lineage>
        <taxon>Eukaryota</taxon>
        <taxon>Viridiplantae</taxon>
        <taxon>Streptophyta</taxon>
        <taxon>Embryophyta</taxon>
        <taxon>Tracheophyta</taxon>
        <taxon>Spermatophyta</taxon>
        <taxon>Magnoliopsida</taxon>
        <taxon>eudicotyledons</taxon>
        <taxon>Gunneridae</taxon>
        <taxon>Pentapetalae</taxon>
        <taxon>asterids</taxon>
        <taxon>lamiids</taxon>
        <taxon>Gentianales</taxon>
        <taxon>Rubiaceae</taxon>
        <taxon>Cinchonoideae</taxon>
        <taxon>Cinchoneae</taxon>
        <taxon>Cinchona</taxon>
    </lineage>
</organism>
<dbReference type="Proteomes" id="UP001630127">
    <property type="component" value="Unassembled WGS sequence"/>
</dbReference>
<evidence type="ECO:0000313" key="2">
    <source>
        <dbReference type="Proteomes" id="UP001630127"/>
    </source>
</evidence>
<gene>
    <name evidence="1" type="ORF">ACH5RR_000960</name>
</gene>
<dbReference type="AlphaFoldDB" id="A0ABD3B2A0"/>
<protein>
    <submittedName>
        <fullName evidence="1">Uncharacterized protein</fullName>
    </submittedName>
</protein>
<sequence length="105" mass="11608">MLVAIDKHHVFKPFHRPPNCKIPSYSQMDCNMVESTYTSLKNTLKDAFDFASIHKSLSSPCMFISTIVEEEFDSSSRIELIAGNGAPRVRALVVEVSIAMASGNT</sequence>